<dbReference type="EMBL" id="CP099582">
    <property type="protein sequence ID" value="USS40987.1"/>
    <property type="molecule type" value="Genomic_DNA"/>
</dbReference>
<name>A0A9E7MY78_THEAG</name>
<organism evidence="2 3">
    <name type="scientific">Thermococcus aggregans</name>
    <dbReference type="NCBI Taxonomy" id="110163"/>
    <lineage>
        <taxon>Archaea</taxon>
        <taxon>Methanobacteriati</taxon>
        <taxon>Methanobacteriota</taxon>
        <taxon>Thermococci</taxon>
        <taxon>Thermococcales</taxon>
        <taxon>Thermococcaceae</taxon>
        <taxon>Thermococcus</taxon>
    </lineage>
</organism>
<keyword evidence="1" id="KW-0812">Transmembrane</keyword>
<feature type="transmembrane region" description="Helical" evidence="1">
    <location>
        <begin position="7"/>
        <end position="26"/>
    </location>
</feature>
<evidence type="ECO:0000313" key="3">
    <source>
        <dbReference type="Proteomes" id="UP001055732"/>
    </source>
</evidence>
<dbReference type="RefSeq" id="WP_253304928.1">
    <property type="nucleotide sequence ID" value="NZ_CP099582.1"/>
</dbReference>
<reference evidence="2" key="2">
    <citation type="submission" date="2022-06" db="EMBL/GenBank/DDBJ databases">
        <authorList>
            <person name="Park Y.-J."/>
        </authorList>
    </citation>
    <scope>NUCLEOTIDE SEQUENCE</scope>
    <source>
        <strain evidence="2">TY</strain>
    </source>
</reference>
<protein>
    <submittedName>
        <fullName evidence="2">Uncharacterized protein</fullName>
    </submittedName>
</protein>
<evidence type="ECO:0000256" key="1">
    <source>
        <dbReference type="SAM" id="Phobius"/>
    </source>
</evidence>
<gene>
    <name evidence="2" type="ORF">NF865_01845</name>
</gene>
<keyword evidence="1" id="KW-0472">Membrane</keyword>
<reference evidence="2" key="1">
    <citation type="journal article" date="1998" name="Int. J. Syst. Bacteriol. 48 Pt">
        <title>Thermococcus guaymasensis sp. nov. and Thermococcus aggregans sp. nov., two novel thermophilic archaea isolated from the Guaymas Basin hydrothermal vent site.</title>
        <authorList>
            <person name="Canganella F."/>
            <person name="Jones W.J."/>
            <person name="Gambacorta A."/>
            <person name="Antranikian G."/>
        </authorList>
    </citation>
    <scope>NUCLEOTIDE SEQUENCE</scope>
    <source>
        <strain evidence="2">TY</strain>
    </source>
</reference>
<accession>A0A9E7MY78</accession>
<evidence type="ECO:0000313" key="2">
    <source>
        <dbReference type="EMBL" id="USS40987.1"/>
    </source>
</evidence>
<proteinExistence type="predicted"/>
<dbReference type="AlphaFoldDB" id="A0A9E7MY78"/>
<dbReference type="KEGG" id="tagg:NF865_01845"/>
<sequence>MKKGQLLSIDALLSLVIVVMVVGVVMNTNDMIKAEITNLLDWYDRANIANNMLDVLTKRPGYPEDWESNVSSVKMVGLRDKKYPFALSYEKIIALNRSKEEFKDIFNQLARGKDFLLEVYISNITLNISGRFPRVYLDNITFANPRGNPPGVNLDITNKTGDNPDSDNGEFRVSYIEIRNLNGATYVNEAICDLPDLTGNNLQLNPETGIYYLKVITVDPVWIKAKRGQGYIEPSPLYLPPGTVLEVHMNDLTQSNFKITFVNCPFIFKFTGQGNVFITISGYDSTFPTLNFTYESARNLFDLDKPLYRIAMINGTFESDMNKIKSSMDRSPWTEPVYRVFPVTKFIYNLSSGPSKEEPILYGYYKEYGTKNVIVKIKVNSTLNGNMTLIGASEKGLRGIFVYGNSTDLSASLVWYENNEPKLKRYHGENGTIAVPFEDLFPLENTKSKLISLWFYSLEGWSREDVSIEFVPDIKPFLEPEFDETLIRLVVWDDR</sequence>
<keyword evidence="3" id="KW-1185">Reference proteome</keyword>
<keyword evidence="1" id="KW-1133">Transmembrane helix</keyword>
<dbReference type="Proteomes" id="UP001055732">
    <property type="component" value="Chromosome"/>
</dbReference>